<dbReference type="RefSeq" id="WP_370875694.1">
    <property type="nucleotide sequence ID" value="NZ_JAUSTT010000020.1"/>
</dbReference>
<dbReference type="Pfam" id="PF00465">
    <property type="entry name" value="Fe-ADH"/>
    <property type="match status" value="1"/>
</dbReference>
<feature type="domain" description="Fe-containing alcohol dehydrogenase-like C-terminal" evidence="5">
    <location>
        <begin position="197"/>
        <end position="389"/>
    </location>
</feature>
<feature type="domain" description="Alcohol dehydrogenase iron-type/glycerol dehydrogenase GldA" evidence="4">
    <location>
        <begin position="15"/>
        <end position="186"/>
    </location>
</feature>
<dbReference type="InterPro" id="IPR001670">
    <property type="entry name" value="ADH_Fe/GldA"/>
</dbReference>
<evidence type="ECO:0000259" key="4">
    <source>
        <dbReference type="Pfam" id="PF00465"/>
    </source>
</evidence>
<sequence>MKFERMNRLKGFEMPTMVKSSIGAVKCVGQEVKKLGVTKAMVVTDEQLYRAGIVEPVERYLREANIEVVIFNQVKGEPDTNIVANGSAVYEEQRCNGLVAVGGGSCMDTAKAIGVEVVHGEPVIHYEASESGKPLEKRIPPLATIPTTAGTGSEVTQWSVIRDPDRKIKFNTGGPLIAAHLAIIDPSLQVSMPPHITAATGIDALSHAIECYTCHWAQPITDAVALLAIEYVSKYVKRAYADGKDMEARHGMAQAAMLAGLSYGSESAGAAHAMSQTLGGEVPVMHGQCVAAMLAPVMEYNWMGDPAKYARIAQALGVNTTEMSIEEAAKQSVREVEKLVKELRIPTLMEQGVDPAYIHHYAQAAFHDPQTIGNPRDIDIEGYKWIYRRCFGMERSSLSY</sequence>
<evidence type="ECO:0000256" key="1">
    <source>
        <dbReference type="ARBA" id="ARBA00007358"/>
    </source>
</evidence>
<dbReference type="CDD" id="cd08551">
    <property type="entry name" value="Fe-ADH"/>
    <property type="match status" value="1"/>
</dbReference>
<dbReference type="Gene3D" id="3.40.50.1970">
    <property type="match status" value="1"/>
</dbReference>
<gene>
    <name evidence="6" type="ORF">J2S08_003146</name>
</gene>
<evidence type="ECO:0000313" key="6">
    <source>
        <dbReference type="EMBL" id="MDQ0177267.1"/>
    </source>
</evidence>
<comment type="caution">
    <text evidence="6">The sequence shown here is derived from an EMBL/GenBank/DDBJ whole genome shotgun (WGS) entry which is preliminary data.</text>
</comment>
<dbReference type="Gene3D" id="1.20.1090.10">
    <property type="entry name" value="Dehydroquinate synthase-like - alpha domain"/>
    <property type="match status" value="1"/>
</dbReference>
<dbReference type="PANTHER" id="PTHR11496:SF102">
    <property type="entry name" value="ALCOHOL DEHYDROGENASE 4"/>
    <property type="match status" value="1"/>
</dbReference>
<keyword evidence="7" id="KW-1185">Reference proteome</keyword>
<accession>A0ABT9WVM5</accession>
<dbReference type="EC" id="1.1.1.1" evidence="6"/>
<dbReference type="PROSITE" id="PS00060">
    <property type="entry name" value="ADH_IRON_2"/>
    <property type="match status" value="1"/>
</dbReference>
<dbReference type="GO" id="GO:0004022">
    <property type="term" value="F:alcohol dehydrogenase (NAD+) activity"/>
    <property type="evidence" value="ECO:0007669"/>
    <property type="project" value="UniProtKB-EC"/>
</dbReference>
<evidence type="ECO:0000256" key="3">
    <source>
        <dbReference type="ARBA" id="ARBA00023027"/>
    </source>
</evidence>
<dbReference type="Proteomes" id="UP001223586">
    <property type="component" value="Unassembled WGS sequence"/>
</dbReference>
<name>A0ABT9WVM5_9BACI</name>
<evidence type="ECO:0000256" key="2">
    <source>
        <dbReference type="ARBA" id="ARBA00023002"/>
    </source>
</evidence>
<keyword evidence="3" id="KW-0520">NAD</keyword>
<dbReference type="EMBL" id="JAUSTT010000020">
    <property type="protein sequence ID" value="MDQ0177267.1"/>
    <property type="molecule type" value="Genomic_DNA"/>
</dbReference>
<dbReference type="InterPro" id="IPR018211">
    <property type="entry name" value="ADH_Fe_CS"/>
</dbReference>
<dbReference type="PROSITE" id="PS00913">
    <property type="entry name" value="ADH_IRON_1"/>
    <property type="match status" value="1"/>
</dbReference>
<keyword evidence="2 6" id="KW-0560">Oxidoreductase</keyword>
<dbReference type="SUPFAM" id="SSF56796">
    <property type="entry name" value="Dehydroquinate synthase-like"/>
    <property type="match status" value="1"/>
</dbReference>
<organism evidence="6 7">
    <name type="scientific">Bacillus chungangensis</name>
    <dbReference type="NCBI Taxonomy" id="587633"/>
    <lineage>
        <taxon>Bacteria</taxon>
        <taxon>Bacillati</taxon>
        <taxon>Bacillota</taxon>
        <taxon>Bacilli</taxon>
        <taxon>Bacillales</taxon>
        <taxon>Bacillaceae</taxon>
        <taxon>Bacillus</taxon>
    </lineage>
</organism>
<evidence type="ECO:0000259" key="5">
    <source>
        <dbReference type="Pfam" id="PF25137"/>
    </source>
</evidence>
<dbReference type="Pfam" id="PF25137">
    <property type="entry name" value="ADH_Fe_C"/>
    <property type="match status" value="1"/>
</dbReference>
<evidence type="ECO:0000313" key="7">
    <source>
        <dbReference type="Proteomes" id="UP001223586"/>
    </source>
</evidence>
<proteinExistence type="inferred from homology"/>
<protein>
    <submittedName>
        <fullName evidence="6">Choline dehydrogenase</fullName>
        <ecNumber evidence="6">1.1.1.1</ecNumber>
    </submittedName>
</protein>
<dbReference type="InterPro" id="IPR056798">
    <property type="entry name" value="ADH_Fe_C"/>
</dbReference>
<dbReference type="InterPro" id="IPR039697">
    <property type="entry name" value="Alcohol_dehydrogenase_Fe"/>
</dbReference>
<reference evidence="6 7" key="1">
    <citation type="submission" date="2023-07" db="EMBL/GenBank/DDBJ databases">
        <title>Genomic Encyclopedia of Type Strains, Phase IV (KMG-IV): sequencing the most valuable type-strain genomes for metagenomic binning, comparative biology and taxonomic classification.</title>
        <authorList>
            <person name="Goeker M."/>
        </authorList>
    </citation>
    <scope>NUCLEOTIDE SEQUENCE [LARGE SCALE GENOMIC DNA]</scope>
    <source>
        <strain evidence="6 7">DSM 23837</strain>
    </source>
</reference>
<comment type="similarity">
    <text evidence="1">Belongs to the iron-containing alcohol dehydrogenase family.</text>
</comment>
<dbReference type="PANTHER" id="PTHR11496">
    <property type="entry name" value="ALCOHOL DEHYDROGENASE"/>
    <property type="match status" value="1"/>
</dbReference>